<dbReference type="Proteomes" id="UP001176940">
    <property type="component" value="Unassembled WGS sequence"/>
</dbReference>
<protein>
    <submittedName>
        <fullName evidence="2">Uncharacterized protein</fullName>
    </submittedName>
</protein>
<sequence>MITACKWRFFFERHSKCAPNAASAELSRPLLMHPMILFALAAAAWHWLLQREGRVRDAVTGKRPRLAALHTAADIRRWIPSIKSDMEYYLEQSQLIHYSDRKIAEFQEKLEVLKKEYQSHLWKLRRLDPSCKEHPWKLRGYTRKRTVDGKVPSWVKSGAGERPGDALLSTVLCDNINEELSNPEEEDDGSSTKECKAAVLDLTNINPQGQDKPLQFSNANSHPQRRLAEVVL</sequence>
<organism evidence="2 3">
    <name type="scientific">Ranitomeya imitator</name>
    <name type="common">mimic poison frog</name>
    <dbReference type="NCBI Taxonomy" id="111125"/>
    <lineage>
        <taxon>Eukaryota</taxon>
        <taxon>Metazoa</taxon>
        <taxon>Chordata</taxon>
        <taxon>Craniata</taxon>
        <taxon>Vertebrata</taxon>
        <taxon>Euteleostomi</taxon>
        <taxon>Amphibia</taxon>
        <taxon>Batrachia</taxon>
        <taxon>Anura</taxon>
        <taxon>Neobatrachia</taxon>
        <taxon>Hyloidea</taxon>
        <taxon>Dendrobatidae</taxon>
        <taxon>Dendrobatinae</taxon>
        <taxon>Ranitomeya</taxon>
    </lineage>
</organism>
<proteinExistence type="predicted"/>
<gene>
    <name evidence="2" type="ORF">RIMI_LOCUS7566932</name>
</gene>
<evidence type="ECO:0000313" key="2">
    <source>
        <dbReference type="EMBL" id="CAJ0938514.1"/>
    </source>
</evidence>
<name>A0ABN9LF49_9NEOB</name>
<feature type="region of interest" description="Disordered" evidence="1">
    <location>
        <begin position="206"/>
        <end position="232"/>
    </location>
</feature>
<evidence type="ECO:0000256" key="1">
    <source>
        <dbReference type="SAM" id="MobiDB-lite"/>
    </source>
</evidence>
<feature type="compositionally biased region" description="Polar residues" evidence="1">
    <location>
        <begin position="206"/>
        <end position="222"/>
    </location>
</feature>
<evidence type="ECO:0000313" key="3">
    <source>
        <dbReference type="Proteomes" id="UP001176940"/>
    </source>
</evidence>
<keyword evidence="3" id="KW-1185">Reference proteome</keyword>
<dbReference type="EMBL" id="CAUEEQ010014429">
    <property type="protein sequence ID" value="CAJ0938514.1"/>
    <property type="molecule type" value="Genomic_DNA"/>
</dbReference>
<accession>A0ABN9LF49</accession>
<comment type="caution">
    <text evidence="2">The sequence shown here is derived from an EMBL/GenBank/DDBJ whole genome shotgun (WGS) entry which is preliminary data.</text>
</comment>
<reference evidence="2" key="1">
    <citation type="submission" date="2023-07" db="EMBL/GenBank/DDBJ databases">
        <authorList>
            <person name="Stuckert A."/>
        </authorList>
    </citation>
    <scope>NUCLEOTIDE SEQUENCE</scope>
</reference>